<evidence type="ECO:0000313" key="2">
    <source>
        <dbReference type="EMBL" id="MBX34146.1"/>
    </source>
</evidence>
<dbReference type="EMBL" id="GGEC01053662">
    <property type="protein sequence ID" value="MBX34146.1"/>
    <property type="molecule type" value="Transcribed_RNA"/>
</dbReference>
<feature type="transmembrane region" description="Helical" evidence="1">
    <location>
        <begin position="60"/>
        <end position="79"/>
    </location>
</feature>
<keyword evidence="1" id="KW-0472">Membrane</keyword>
<keyword evidence="1" id="KW-1133">Transmembrane helix</keyword>
<sequence length="80" mass="9044">MSQPYIQIGTDSNFPITSKLHFFRVHLSRSIHLMDGSSYPCTIIKPELMMSGIHSIQRKVAVLMHYTLMVIPSSIVGILQ</sequence>
<protein>
    <submittedName>
        <fullName evidence="2">Uncharacterized protein MANES_16G014000</fullName>
    </submittedName>
</protein>
<evidence type="ECO:0000256" key="1">
    <source>
        <dbReference type="SAM" id="Phobius"/>
    </source>
</evidence>
<accession>A0A2P2MV99</accession>
<dbReference type="AlphaFoldDB" id="A0A2P2MV99"/>
<name>A0A2P2MV99_RHIMU</name>
<reference evidence="2" key="1">
    <citation type="submission" date="2018-02" db="EMBL/GenBank/DDBJ databases">
        <title>Rhizophora mucronata_Transcriptome.</title>
        <authorList>
            <person name="Meera S.P."/>
            <person name="Sreeshan A."/>
            <person name="Augustine A."/>
        </authorList>
    </citation>
    <scope>NUCLEOTIDE SEQUENCE</scope>
    <source>
        <tissue evidence="2">Leaf</tissue>
    </source>
</reference>
<proteinExistence type="predicted"/>
<keyword evidence="1" id="KW-0812">Transmembrane</keyword>
<organism evidence="2">
    <name type="scientific">Rhizophora mucronata</name>
    <name type="common">Asiatic mangrove</name>
    <dbReference type="NCBI Taxonomy" id="61149"/>
    <lineage>
        <taxon>Eukaryota</taxon>
        <taxon>Viridiplantae</taxon>
        <taxon>Streptophyta</taxon>
        <taxon>Embryophyta</taxon>
        <taxon>Tracheophyta</taxon>
        <taxon>Spermatophyta</taxon>
        <taxon>Magnoliopsida</taxon>
        <taxon>eudicotyledons</taxon>
        <taxon>Gunneridae</taxon>
        <taxon>Pentapetalae</taxon>
        <taxon>rosids</taxon>
        <taxon>fabids</taxon>
        <taxon>Malpighiales</taxon>
        <taxon>Rhizophoraceae</taxon>
        <taxon>Rhizophora</taxon>
    </lineage>
</organism>